<reference evidence="3" key="1">
    <citation type="submission" date="2014-03" db="EMBL/GenBank/DDBJ databases">
        <title>The sialotranscriptome of Amblyomma triste, Amblyomma parvum and Amblyomma cajennense ticks, uncovered by 454-based RNA-seq.</title>
        <authorList>
            <person name="Garcia G.R."/>
            <person name="Gardinassi L.G."/>
            <person name="Ribeiro J.M."/>
            <person name="Anatriello E."/>
            <person name="Ferreira B.R."/>
            <person name="Moreira H.N."/>
            <person name="Mafra C."/>
            <person name="Olegario M.M."/>
            <person name="Szabo P.J."/>
            <person name="Miranda-Santos I.K."/>
            <person name="Maruyama S.R."/>
        </authorList>
    </citation>
    <scope>NUCLEOTIDE SEQUENCE</scope>
    <source>
        <strain evidence="3">Mato Grasso do Sul</strain>
        <tissue evidence="3">Salivary glands</tissue>
    </source>
</reference>
<evidence type="ECO:0000256" key="2">
    <source>
        <dbReference type="SAM" id="SignalP"/>
    </source>
</evidence>
<feature type="compositionally biased region" description="Basic and acidic residues" evidence="1">
    <location>
        <begin position="39"/>
        <end position="52"/>
    </location>
</feature>
<protein>
    <submittedName>
        <fullName evidence="3">Putative secreted mucin</fullName>
    </submittedName>
</protein>
<organism evidence="3">
    <name type="scientific">Amblyomma triste</name>
    <name type="common">Neotropical tick</name>
    <dbReference type="NCBI Taxonomy" id="251400"/>
    <lineage>
        <taxon>Eukaryota</taxon>
        <taxon>Metazoa</taxon>
        <taxon>Ecdysozoa</taxon>
        <taxon>Arthropoda</taxon>
        <taxon>Chelicerata</taxon>
        <taxon>Arachnida</taxon>
        <taxon>Acari</taxon>
        <taxon>Parasitiformes</taxon>
        <taxon>Ixodida</taxon>
        <taxon>Ixodoidea</taxon>
        <taxon>Ixodidae</taxon>
        <taxon>Amblyomminae</taxon>
        <taxon>Amblyomma</taxon>
    </lineage>
</organism>
<keyword evidence="2" id="KW-0732">Signal</keyword>
<name>A0A023G2X9_AMBTT</name>
<feature type="compositionally biased region" description="Basic and acidic residues" evidence="1">
    <location>
        <begin position="127"/>
        <end position="144"/>
    </location>
</feature>
<feature type="signal peptide" evidence="2">
    <location>
        <begin position="1"/>
        <end position="24"/>
    </location>
</feature>
<accession>A0A023G2X9</accession>
<feature type="region of interest" description="Disordered" evidence="1">
    <location>
        <begin position="30"/>
        <end position="63"/>
    </location>
</feature>
<feature type="region of interest" description="Disordered" evidence="1">
    <location>
        <begin position="114"/>
        <end position="144"/>
    </location>
</feature>
<dbReference type="AlphaFoldDB" id="A0A023G2X9"/>
<sequence>MVTIRFAVFSLALCCFAGSVWVDALPVSTEEASPSKPVGDTKKPNEGAKEPGEGAAAYGPDDRDYRYLGYPYYGTYGPRYPSYGPYGFPNHALFYGYPQWHRYNLFGYNYYPGGEPEEYQTESSGSDEQKTVGDSRNPEESKSS</sequence>
<proteinExistence type="evidence at transcript level"/>
<evidence type="ECO:0000313" key="3">
    <source>
        <dbReference type="EMBL" id="JAC28536.1"/>
    </source>
</evidence>
<evidence type="ECO:0000256" key="1">
    <source>
        <dbReference type="SAM" id="MobiDB-lite"/>
    </source>
</evidence>
<feature type="chain" id="PRO_5001520512" evidence="2">
    <location>
        <begin position="25"/>
        <end position="144"/>
    </location>
</feature>
<dbReference type="EMBL" id="GBBM01006882">
    <property type="protein sequence ID" value="JAC28536.1"/>
    <property type="molecule type" value="mRNA"/>
</dbReference>